<dbReference type="Proteomes" id="UP000494245">
    <property type="component" value="Unassembled WGS sequence"/>
</dbReference>
<accession>A0A6V8LWY2</accession>
<dbReference type="AlphaFoldDB" id="A0A6V8LWY2"/>
<sequence>MKRVVFLTAKDKISDYLATPVRHNRRRLRELGHDVRFRHDASPAGLECDILCLVSKPVMDLAGERAAFFEPQGRLIRFLGECRKRASKLVWFDLSDSTGVTHFELLPHVDLYLKKQLLKDRTLYKKPFVGGRIYSDYYHRVFGVEDAAPFEQFHPLDEADWPKVDLSWNIGMGDVFNGFTRYSSLRRQFPGLLPPRYAVPCVDPASPRLQDFFLRTTADMGRESVSFDRKTLIERLDALLKARPDLTGSVRGQLPVAGYRKRFPFLRHKAFNWLPGLPGIAEYRRQLAGSKLSFGPFGWGELNVKEYETMILGAALVRPDISHMETWPDIFVPHETYAPYRWDFSDLEDVVLGLLGDDKARVALARRGQEAYRDMVSPAGMERFCRWFVRQIER</sequence>
<organism evidence="1 2">
    <name type="scientific">Fundidesulfovibrio magnetotacticus</name>
    <dbReference type="NCBI Taxonomy" id="2730080"/>
    <lineage>
        <taxon>Bacteria</taxon>
        <taxon>Pseudomonadati</taxon>
        <taxon>Thermodesulfobacteriota</taxon>
        <taxon>Desulfovibrionia</taxon>
        <taxon>Desulfovibrionales</taxon>
        <taxon>Desulfovibrionaceae</taxon>
        <taxon>Fundidesulfovibrio</taxon>
    </lineage>
</organism>
<dbReference type="RefSeq" id="WP_173083983.1">
    <property type="nucleotide sequence ID" value="NZ_BLTE01000008.1"/>
</dbReference>
<gene>
    <name evidence="1" type="ORF">NNJEOMEG_02007</name>
</gene>
<comment type="caution">
    <text evidence="1">The sequence shown here is derived from an EMBL/GenBank/DDBJ whole genome shotgun (WGS) entry which is preliminary data.</text>
</comment>
<dbReference type="EMBL" id="BLTE01000008">
    <property type="protein sequence ID" value="GFK94167.1"/>
    <property type="molecule type" value="Genomic_DNA"/>
</dbReference>
<protein>
    <recommendedName>
        <fullName evidence="3">Glycosyltransferase family 1 protein</fullName>
    </recommendedName>
</protein>
<keyword evidence="2" id="KW-1185">Reference proteome</keyword>
<name>A0A6V8LWY2_9BACT</name>
<reference evidence="1 2" key="2">
    <citation type="submission" date="2020-05" db="EMBL/GenBank/DDBJ databases">
        <title>Draft genome sequence of Desulfovibrio sp. strainFSS-1.</title>
        <authorList>
            <person name="Shimoshige H."/>
            <person name="Kobayashi H."/>
            <person name="Maekawa T."/>
        </authorList>
    </citation>
    <scope>NUCLEOTIDE SEQUENCE [LARGE SCALE GENOMIC DNA]</scope>
    <source>
        <strain evidence="1 2">SIID29052-01</strain>
    </source>
</reference>
<evidence type="ECO:0000313" key="2">
    <source>
        <dbReference type="Proteomes" id="UP000494245"/>
    </source>
</evidence>
<reference evidence="1 2" key="1">
    <citation type="submission" date="2020-04" db="EMBL/GenBank/DDBJ databases">
        <authorList>
            <consortium name="Desulfovibrio sp. FSS-1 genome sequencing consortium"/>
            <person name="Shimoshige H."/>
            <person name="Kobayashi H."/>
            <person name="Maekawa T."/>
        </authorList>
    </citation>
    <scope>NUCLEOTIDE SEQUENCE [LARGE SCALE GENOMIC DNA]</scope>
    <source>
        <strain evidence="1 2">SIID29052-01</strain>
    </source>
</reference>
<evidence type="ECO:0000313" key="1">
    <source>
        <dbReference type="EMBL" id="GFK94167.1"/>
    </source>
</evidence>
<evidence type="ECO:0008006" key="3">
    <source>
        <dbReference type="Google" id="ProtNLM"/>
    </source>
</evidence>
<proteinExistence type="predicted"/>